<dbReference type="EMBL" id="JAWRVI010000105">
    <property type="protein sequence ID" value="KAK4077206.1"/>
    <property type="molecule type" value="Genomic_DNA"/>
</dbReference>
<evidence type="ECO:0000313" key="4">
    <source>
        <dbReference type="Proteomes" id="UP001287286"/>
    </source>
</evidence>
<dbReference type="InterPro" id="IPR017853">
    <property type="entry name" value="GH"/>
</dbReference>
<protein>
    <submittedName>
        <fullName evidence="3">CAZyme family GH128</fullName>
    </submittedName>
</protein>
<dbReference type="Pfam" id="PF11790">
    <property type="entry name" value="Glyco_hydro_cc"/>
    <property type="match status" value="1"/>
</dbReference>
<dbReference type="PANTHER" id="PTHR34154:SF13">
    <property type="entry name" value="ASL1-LIKE GLYCOSYL HYDROLASE CATALYTIC DOMAIN-CONTAINING PROTEIN"/>
    <property type="match status" value="1"/>
</dbReference>
<feature type="region of interest" description="Disordered" evidence="1">
    <location>
        <begin position="1"/>
        <end position="23"/>
    </location>
</feature>
<keyword evidence="4" id="KW-1185">Reference proteome</keyword>
<dbReference type="InterPro" id="IPR053183">
    <property type="entry name" value="ASL1"/>
</dbReference>
<reference evidence="3 4" key="1">
    <citation type="journal article" date="2024" name="Microbiol. Resour. Announc.">
        <title>Genome annotations for the ascomycete fungi Trichoderma harzianum, Trichoderma aggressivum, and Purpureocillium lilacinum.</title>
        <authorList>
            <person name="Beijen E.P.W."/>
            <person name="Ohm R.A."/>
        </authorList>
    </citation>
    <scope>NUCLEOTIDE SEQUENCE [LARGE SCALE GENOMIC DNA]</scope>
    <source>
        <strain evidence="3 4">CBS 150709</strain>
    </source>
</reference>
<evidence type="ECO:0000259" key="2">
    <source>
        <dbReference type="Pfam" id="PF11790"/>
    </source>
</evidence>
<proteinExistence type="predicted"/>
<gene>
    <name evidence="3" type="ORF">Purlil1_12450</name>
</gene>
<dbReference type="PANTHER" id="PTHR34154">
    <property type="entry name" value="ALKALI-SENSITIVE LINKAGE PROTEIN 1"/>
    <property type="match status" value="1"/>
</dbReference>
<feature type="compositionally biased region" description="Low complexity" evidence="1">
    <location>
        <begin position="91"/>
        <end position="100"/>
    </location>
</feature>
<feature type="domain" description="Asl1-like glycosyl hydrolase catalytic" evidence="2">
    <location>
        <begin position="170"/>
        <end position="394"/>
    </location>
</feature>
<dbReference type="InterPro" id="IPR024655">
    <property type="entry name" value="Asl1_glyco_hydro_catalytic"/>
</dbReference>
<evidence type="ECO:0000313" key="3">
    <source>
        <dbReference type="EMBL" id="KAK4077206.1"/>
    </source>
</evidence>
<dbReference type="SUPFAM" id="SSF51445">
    <property type="entry name" value="(Trans)glycosidases"/>
    <property type="match status" value="1"/>
</dbReference>
<organism evidence="3 4">
    <name type="scientific">Purpureocillium lilacinum</name>
    <name type="common">Paecilomyces lilacinus</name>
    <dbReference type="NCBI Taxonomy" id="33203"/>
    <lineage>
        <taxon>Eukaryota</taxon>
        <taxon>Fungi</taxon>
        <taxon>Dikarya</taxon>
        <taxon>Ascomycota</taxon>
        <taxon>Pezizomycotina</taxon>
        <taxon>Sordariomycetes</taxon>
        <taxon>Hypocreomycetidae</taxon>
        <taxon>Hypocreales</taxon>
        <taxon>Ophiocordycipitaceae</taxon>
        <taxon>Purpureocillium</taxon>
    </lineage>
</organism>
<dbReference type="Gene3D" id="3.20.20.80">
    <property type="entry name" value="Glycosidases"/>
    <property type="match status" value="1"/>
</dbReference>
<feature type="region of interest" description="Disordered" evidence="1">
    <location>
        <begin position="83"/>
        <end position="102"/>
    </location>
</feature>
<comment type="caution">
    <text evidence="3">The sequence shown here is derived from an EMBL/GenBank/DDBJ whole genome shotgun (WGS) entry which is preliminary data.</text>
</comment>
<name>A0ABR0BGU5_PURLI</name>
<feature type="compositionally biased region" description="Polar residues" evidence="1">
    <location>
        <begin position="13"/>
        <end position="23"/>
    </location>
</feature>
<dbReference type="Proteomes" id="UP001287286">
    <property type="component" value="Unassembled WGS sequence"/>
</dbReference>
<sequence>MTGGAATPHGVTPRSSRTMRSNGNFNMLPGPSLSFAVLAILVKPSITASLSRSESHMTIDKRSPAAHVVTIWETLYVTEGQETQAPDHEAATGTGTSATAPLRTTDGARVTPIALSALPTTQPSCCPASSTVDLSGSGARRANPSSPAIVSEPAGRKGSHHSAQLSSKRGLAYNDAALANAFGDACVACSWGYNWGSARQGLKPGLRYIPMLWGDIPVHTSHWDADAERAISQGAELMFSFNEPDKHDQANMTPQAAAVAHMKYFSRYAGRAKIGAPSVTNSGDAGQGIQWLKSFLHECGEECPVDFCSVHWYSEAEHWHTLFDHLRRAHETCRGKPIWLTEFAPVSGDVGAFLQNVIPRLESLEYLHGYSFYMVSSGSLMSDSKTLSAVGKIYAA</sequence>
<evidence type="ECO:0000256" key="1">
    <source>
        <dbReference type="SAM" id="MobiDB-lite"/>
    </source>
</evidence>
<accession>A0ABR0BGU5</accession>
<feature type="region of interest" description="Disordered" evidence="1">
    <location>
        <begin position="129"/>
        <end position="163"/>
    </location>
</feature>